<evidence type="ECO:0000313" key="1">
    <source>
        <dbReference type="EMBL" id="KIK24775.1"/>
    </source>
</evidence>
<protein>
    <submittedName>
        <fullName evidence="1">Uncharacterized protein</fullName>
    </submittedName>
</protein>
<reference evidence="1 2" key="1">
    <citation type="submission" date="2014-04" db="EMBL/GenBank/DDBJ databases">
        <authorList>
            <consortium name="DOE Joint Genome Institute"/>
            <person name="Kuo A."/>
            <person name="Kohler A."/>
            <person name="Costa M.D."/>
            <person name="Nagy L.G."/>
            <person name="Floudas D."/>
            <person name="Copeland A."/>
            <person name="Barry K.W."/>
            <person name="Cichocki N."/>
            <person name="Veneault-Fourrey C."/>
            <person name="LaButti K."/>
            <person name="Lindquist E.A."/>
            <person name="Lipzen A."/>
            <person name="Lundell T."/>
            <person name="Morin E."/>
            <person name="Murat C."/>
            <person name="Sun H."/>
            <person name="Tunlid A."/>
            <person name="Henrissat B."/>
            <person name="Grigoriev I.V."/>
            <person name="Hibbett D.S."/>
            <person name="Martin F."/>
            <person name="Nordberg H.P."/>
            <person name="Cantor M.N."/>
            <person name="Hua S.X."/>
        </authorList>
    </citation>
    <scope>NUCLEOTIDE SEQUENCE [LARGE SCALE GENOMIC DNA]</scope>
    <source>
        <strain evidence="1 2">441</strain>
    </source>
</reference>
<dbReference type="EMBL" id="KN833713">
    <property type="protein sequence ID" value="KIK24775.1"/>
    <property type="molecule type" value="Genomic_DNA"/>
</dbReference>
<dbReference type="AlphaFoldDB" id="A0A0C9YI79"/>
<dbReference type="HOGENOM" id="CLU_2850575_0_0_1"/>
<name>A0A0C9YI79_9AGAM</name>
<organism evidence="1 2">
    <name type="scientific">Pisolithus microcarpus 441</name>
    <dbReference type="NCBI Taxonomy" id="765257"/>
    <lineage>
        <taxon>Eukaryota</taxon>
        <taxon>Fungi</taxon>
        <taxon>Dikarya</taxon>
        <taxon>Basidiomycota</taxon>
        <taxon>Agaricomycotina</taxon>
        <taxon>Agaricomycetes</taxon>
        <taxon>Agaricomycetidae</taxon>
        <taxon>Boletales</taxon>
        <taxon>Sclerodermatineae</taxon>
        <taxon>Pisolithaceae</taxon>
        <taxon>Pisolithus</taxon>
    </lineage>
</organism>
<dbReference type="Proteomes" id="UP000054018">
    <property type="component" value="Unassembled WGS sequence"/>
</dbReference>
<evidence type="ECO:0000313" key="2">
    <source>
        <dbReference type="Proteomes" id="UP000054018"/>
    </source>
</evidence>
<proteinExistence type="predicted"/>
<gene>
    <name evidence="1" type="ORF">PISMIDRAFT_374246</name>
</gene>
<keyword evidence="2" id="KW-1185">Reference proteome</keyword>
<reference evidence="2" key="2">
    <citation type="submission" date="2015-01" db="EMBL/GenBank/DDBJ databases">
        <title>Evolutionary Origins and Diversification of the Mycorrhizal Mutualists.</title>
        <authorList>
            <consortium name="DOE Joint Genome Institute"/>
            <consortium name="Mycorrhizal Genomics Consortium"/>
            <person name="Kohler A."/>
            <person name="Kuo A."/>
            <person name="Nagy L.G."/>
            <person name="Floudas D."/>
            <person name="Copeland A."/>
            <person name="Barry K.W."/>
            <person name="Cichocki N."/>
            <person name="Veneault-Fourrey C."/>
            <person name="LaButti K."/>
            <person name="Lindquist E.A."/>
            <person name="Lipzen A."/>
            <person name="Lundell T."/>
            <person name="Morin E."/>
            <person name="Murat C."/>
            <person name="Riley R."/>
            <person name="Ohm R."/>
            <person name="Sun H."/>
            <person name="Tunlid A."/>
            <person name="Henrissat B."/>
            <person name="Grigoriev I.V."/>
            <person name="Hibbett D.S."/>
            <person name="Martin F."/>
        </authorList>
    </citation>
    <scope>NUCLEOTIDE SEQUENCE [LARGE SCALE GENOMIC DNA]</scope>
    <source>
        <strain evidence="2">441</strain>
    </source>
</reference>
<accession>A0A0C9YI79</accession>
<sequence length="65" mass="7304">MTFSGRAVISSGQFHTCLAVSVAVEPSSTRSKFTSIRILRQFRSVRQCKVGRSINRTVPKWHVIP</sequence>